<dbReference type="EMBL" id="CP011125">
    <property type="protein sequence ID" value="AKF05095.1"/>
    <property type="molecule type" value="Genomic_DNA"/>
</dbReference>
<dbReference type="KEGG" id="samy:DB32_002244"/>
<dbReference type="SUPFAM" id="SSF55729">
    <property type="entry name" value="Acyl-CoA N-acyltransferases (Nat)"/>
    <property type="match status" value="1"/>
</dbReference>
<evidence type="ECO:0000313" key="3">
    <source>
        <dbReference type="Proteomes" id="UP000034883"/>
    </source>
</evidence>
<feature type="domain" description="N-acetyltransferase" evidence="1">
    <location>
        <begin position="31"/>
        <end position="181"/>
    </location>
</feature>
<dbReference type="GO" id="GO:0016747">
    <property type="term" value="F:acyltransferase activity, transferring groups other than amino-acyl groups"/>
    <property type="evidence" value="ECO:0007669"/>
    <property type="project" value="InterPro"/>
</dbReference>
<dbReference type="STRING" id="927083.DB32_002244"/>
<evidence type="ECO:0000313" key="2">
    <source>
        <dbReference type="EMBL" id="AKF05095.1"/>
    </source>
</evidence>
<dbReference type="CDD" id="cd04301">
    <property type="entry name" value="NAT_SF"/>
    <property type="match status" value="1"/>
</dbReference>
<keyword evidence="3" id="KW-1185">Reference proteome</keyword>
<proteinExistence type="predicted"/>
<organism evidence="2 3">
    <name type="scientific">Sandaracinus amylolyticus</name>
    <dbReference type="NCBI Taxonomy" id="927083"/>
    <lineage>
        <taxon>Bacteria</taxon>
        <taxon>Pseudomonadati</taxon>
        <taxon>Myxococcota</taxon>
        <taxon>Polyangia</taxon>
        <taxon>Polyangiales</taxon>
        <taxon>Sandaracinaceae</taxon>
        <taxon>Sandaracinus</taxon>
    </lineage>
</organism>
<dbReference type="InterPro" id="IPR000182">
    <property type="entry name" value="GNAT_dom"/>
</dbReference>
<keyword evidence="2" id="KW-0808">Transferase</keyword>
<gene>
    <name evidence="2" type="ORF">DB32_002244</name>
</gene>
<accession>A0A0F6YGU8</accession>
<dbReference type="Gene3D" id="3.40.630.30">
    <property type="match status" value="1"/>
</dbReference>
<dbReference type="RefSeq" id="WP_205627044.1">
    <property type="nucleotide sequence ID" value="NZ_CP011125.1"/>
</dbReference>
<evidence type="ECO:0000259" key="1">
    <source>
        <dbReference type="PROSITE" id="PS51186"/>
    </source>
</evidence>
<dbReference type="Pfam" id="PF00583">
    <property type="entry name" value="Acetyltransf_1"/>
    <property type="match status" value="1"/>
</dbReference>
<reference evidence="2 3" key="1">
    <citation type="submission" date="2015-03" db="EMBL/GenBank/DDBJ databases">
        <title>Genome assembly of Sandaracinus amylolyticus DSM 53668.</title>
        <authorList>
            <person name="Sharma G."/>
            <person name="Subramanian S."/>
        </authorList>
    </citation>
    <scope>NUCLEOTIDE SEQUENCE [LARGE SCALE GENOMIC DNA]</scope>
    <source>
        <strain evidence="2 3">DSM 53668</strain>
    </source>
</reference>
<dbReference type="AlphaFoldDB" id="A0A0F6YGU8"/>
<sequence length="181" mass="20738">MSTTTELRVTTWSLEMRSAPRTPPRIAPEGLELRTIARPPLHFYRYLYETVGAPWLWVDRRRMDDAALATIVHDARVEIAVAYERGVPAGYYELDRRVPREVELAYFGLVPEAIGRGIGPWLLDAAIRRAWDAPEVERVWVHTCSLDHPSARATYERAGFTVYDVKETLQADPRPLPITPR</sequence>
<dbReference type="PROSITE" id="PS51186">
    <property type="entry name" value="GNAT"/>
    <property type="match status" value="1"/>
</dbReference>
<dbReference type="Proteomes" id="UP000034883">
    <property type="component" value="Chromosome"/>
</dbReference>
<dbReference type="InterPro" id="IPR016181">
    <property type="entry name" value="Acyl_CoA_acyltransferase"/>
</dbReference>
<protein>
    <submittedName>
        <fullName evidence="2">Histone acetyltransferase HPA2</fullName>
    </submittedName>
</protein>
<name>A0A0F6YGU8_9BACT</name>